<dbReference type="Gramene" id="MELO3C034820.2.1">
    <property type="protein sequence ID" value="MELO3C034820.2.1"/>
    <property type="gene ID" value="MELO3C034820.2"/>
</dbReference>
<accession>A0A9I9EKW5</accession>
<organism evidence="1">
    <name type="scientific">Cucumis melo</name>
    <name type="common">Muskmelon</name>
    <dbReference type="NCBI Taxonomy" id="3656"/>
    <lineage>
        <taxon>Eukaryota</taxon>
        <taxon>Viridiplantae</taxon>
        <taxon>Streptophyta</taxon>
        <taxon>Embryophyta</taxon>
        <taxon>Tracheophyta</taxon>
        <taxon>Spermatophyta</taxon>
        <taxon>Magnoliopsida</taxon>
        <taxon>eudicotyledons</taxon>
        <taxon>Gunneridae</taxon>
        <taxon>Pentapetalae</taxon>
        <taxon>rosids</taxon>
        <taxon>fabids</taxon>
        <taxon>Cucurbitales</taxon>
        <taxon>Cucurbitaceae</taxon>
        <taxon>Benincaseae</taxon>
        <taxon>Cucumis</taxon>
    </lineage>
</organism>
<evidence type="ECO:0000313" key="1">
    <source>
        <dbReference type="EnsemblPlants" id="MELO3C034820.2.1"/>
    </source>
</evidence>
<reference evidence="1" key="1">
    <citation type="submission" date="2023-03" db="UniProtKB">
        <authorList>
            <consortium name="EnsemblPlants"/>
        </authorList>
    </citation>
    <scope>IDENTIFICATION</scope>
</reference>
<protein>
    <submittedName>
        <fullName evidence="1">Uncharacterized protein</fullName>
    </submittedName>
</protein>
<name>A0A9I9EKW5_CUCME</name>
<proteinExistence type="predicted"/>
<dbReference type="EnsemblPlants" id="MELO3C034820.2.1">
    <property type="protein sequence ID" value="MELO3C034820.2.1"/>
    <property type="gene ID" value="MELO3C034820.2"/>
</dbReference>
<sequence>MELGSDRGAFSFERRLGFSRGSAALDSGAVRARRRRRWWIGEMSISQLAR</sequence>
<dbReference type="AlphaFoldDB" id="A0A9I9EKW5"/>